<dbReference type="Proteomes" id="UP001595583">
    <property type="component" value="Unassembled WGS sequence"/>
</dbReference>
<sequence length="144" mass="15931">MSASGLDFFDKTVQNTTVWLQIMDDLGPDRRRAWHTRGVVLRTPRDRLSPELGGNLAAELPLLVLGAYYDQNRPSDHRSRGGSTEYFLVPAADGLKATRPANPRGATRAALMTLAHHVDLCQSANVRDALLQDVQKRWPGSVRA</sequence>
<dbReference type="Pfam" id="PF10025">
    <property type="entry name" value="DUF2267"/>
    <property type="match status" value="1"/>
</dbReference>
<evidence type="ECO:0000313" key="1">
    <source>
        <dbReference type="EMBL" id="MFC3204606.1"/>
    </source>
</evidence>
<proteinExistence type="predicted"/>
<evidence type="ECO:0000313" key="2">
    <source>
        <dbReference type="Proteomes" id="UP001595583"/>
    </source>
</evidence>
<keyword evidence="2" id="KW-1185">Reference proteome</keyword>
<dbReference type="InterPro" id="IPR038282">
    <property type="entry name" value="DUF2267_sf"/>
</dbReference>
<organism evidence="1 2">
    <name type="scientific">Aquamicrobium soli</name>
    <dbReference type="NCBI Taxonomy" id="1811518"/>
    <lineage>
        <taxon>Bacteria</taxon>
        <taxon>Pseudomonadati</taxon>
        <taxon>Pseudomonadota</taxon>
        <taxon>Alphaproteobacteria</taxon>
        <taxon>Hyphomicrobiales</taxon>
        <taxon>Phyllobacteriaceae</taxon>
        <taxon>Aquamicrobium</taxon>
    </lineage>
</organism>
<dbReference type="RefSeq" id="WP_378217252.1">
    <property type="nucleotide sequence ID" value="NZ_JBHRTK010000001.1"/>
</dbReference>
<name>A0ABV7K8E9_9HYPH</name>
<dbReference type="InterPro" id="IPR018727">
    <property type="entry name" value="DUF2267"/>
</dbReference>
<gene>
    <name evidence="1" type="ORF">ACFOHJ_00020</name>
</gene>
<dbReference type="Gene3D" id="1.10.490.110">
    <property type="entry name" value="Uncharacterized conserved protein DUF2267"/>
    <property type="match status" value="1"/>
</dbReference>
<reference evidence="2" key="1">
    <citation type="journal article" date="2019" name="Int. J. Syst. Evol. Microbiol.">
        <title>The Global Catalogue of Microorganisms (GCM) 10K type strain sequencing project: providing services to taxonomists for standard genome sequencing and annotation.</title>
        <authorList>
            <consortium name="The Broad Institute Genomics Platform"/>
            <consortium name="The Broad Institute Genome Sequencing Center for Infectious Disease"/>
            <person name="Wu L."/>
            <person name="Ma J."/>
        </authorList>
    </citation>
    <scope>NUCLEOTIDE SEQUENCE [LARGE SCALE GENOMIC DNA]</scope>
    <source>
        <strain evidence="2">KCTC 52165</strain>
    </source>
</reference>
<comment type="caution">
    <text evidence="1">The sequence shown here is derived from an EMBL/GenBank/DDBJ whole genome shotgun (WGS) entry which is preliminary data.</text>
</comment>
<protein>
    <submittedName>
        <fullName evidence="1">DUF2267 domain-containing protein</fullName>
    </submittedName>
</protein>
<dbReference type="EMBL" id="JBHRTK010000001">
    <property type="protein sequence ID" value="MFC3204606.1"/>
    <property type="molecule type" value="Genomic_DNA"/>
</dbReference>
<accession>A0ABV7K8E9</accession>